<evidence type="ECO:0000313" key="9">
    <source>
        <dbReference type="Proteomes" id="UP000037460"/>
    </source>
</evidence>
<organism evidence="8 9">
    <name type="scientific">Chrysochromulina tobinii</name>
    <dbReference type="NCBI Taxonomy" id="1460289"/>
    <lineage>
        <taxon>Eukaryota</taxon>
        <taxon>Haptista</taxon>
        <taxon>Haptophyta</taxon>
        <taxon>Prymnesiophyceae</taxon>
        <taxon>Prymnesiales</taxon>
        <taxon>Chrysochromulinaceae</taxon>
        <taxon>Chrysochromulina</taxon>
    </lineage>
</organism>
<dbReference type="InterPro" id="IPR050205">
    <property type="entry name" value="CDPK_Ser/Thr_kinases"/>
</dbReference>
<dbReference type="InterPro" id="IPR011009">
    <property type="entry name" value="Kinase-like_dom_sf"/>
</dbReference>
<dbReference type="InterPro" id="IPR000719">
    <property type="entry name" value="Prot_kinase_dom"/>
</dbReference>
<evidence type="ECO:0000256" key="1">
    <source>
        <dbReference type="ARBA" id="ARBA00009502"/>
    </source>
</evidence>
<dbReference type="PROSITE" id="PS50011">
    <property type="entry name" value="PROTEIN_KINASE_DOM"/>
    <property type="match status" value="1"/>
</dbReference>
<proteinExistence type="inferred from homology"/>
<dbReference type="SUPFAM" id="SSF56112">
    <property type="entry name" value="Protein kinase-like (PK-like)"/>
    <property type="match status" value="1"/>
</dbReference>
<dbReference type="GO" id="GO:0046933">
    <property type="term" value="F:proton-transporting ATP synthase activity, rotational mechanism"/>
    <property type="evidence" value="ECO:0007669"/>
    <property type="project" value="InterPro"/>
</dbReference>
<dbReference type="AlphaFoldDB" id="A0A0M0J447"/>
<sequence>MRANEVHKSSVGIGVLDEMLPERITDLADHHVDDIETRYEFLEEIGQGASSQVYLARRRATPSSPGGAHSPVIDFAREVAIKVFDTEELDDDDVFEAVKTEVEVLRRVRHPYIVRLVEVICDASSFAVVSEALTGGDMHARLTEEGALTEDGASEVFARVVLAVEHLHSVGIAHRDLKAENLVALSMDAEFENAYKLVDLGSAFQQPPSSVGTSPMRMTGLATSASYCAPEVARSAGYGDVEGTGAAYGAEADLWSLGVLLFVMLSRRLPFALDPTSVDDEDEEGDDEDEGMEAQILERVAAGSFIFAPVAAWRSVSADAKDLIRRLLTIEPTRRLGWEGVRRHPWCAQPIATCEATLAMERGALATPPIALPETPTTTRTPLSREGAMSTWKNVGMTYLKYADLCATHVRNALKEPAKTKAMAKSDMHARVMQWTNGKRGTPEIVTKKSATAE</sequence>
<accession>A0A0M0J447</accession>
<protein>
    <submittedName>
        <fullName evidence="8">Myosin light chain kinase</fullName>
    </submittedName>
</protein>
<evidence type="ECO:0000256" key="5">
    <source>
        <dbReference type="ARBA" id="ARBA00022777"/>
    </source>
</evidence>
<evidence type="ECO:0000256" key="3">
    <source>
        <dbReference type="ARBA" id="ARBA00022679"/>
    </source>
</evidence>
<evidence type="ECO:0000256" key="2">
    <source>
        <dbReference type="ARBA" id="ARBA00022527"/>
    </source>
</evidence>
<dbReference type="Pfam" id="PF00069">
    <property type="entry name" value="Pkinase"/>
    <property type="match status" value="1"/>
</dbReference>
<dbReference type="GO" id="GO:0005743">
    <property type="term" value="C:mitochondrial inner membrane"/>
    <property type="evidence" value="ECO:0007669"/>
    <property type="project" value="InterPro"/>
</dbReference>
<dbReference type="CDD" id="cd12153">
    <property type="entry name" value="F1-ATPase_epsilon"/>
    <property type="match status" value="1"/>
</dbReference>
<comment type="caution">
    <text evidence="8">The sequence shown here is derived from an EMBL/GenBank/DDBJ whole genome shotgun (WGS) entry which is preliminary data.</text>
</comment>
<evidence type="ECO:0000313" key="8">
    <source>
        <dbReference type="EMBL" id="KOO21376.1"/>
    </source>
</evidence>
<dbReference type="Pfam" id="PF04627">
    <property type="entry name" value="ATP-synt_Eps"/>
    <property type="match status" value="1"/>
</dbReference>
<dbReference type="SMART" id="SM00220">
    <property type="entry name" value="S_TKc"/>
    <property type="match status" value="1"/>
</dbReference>
<gene>
    <name evidence="8" type="ORF">Ctob_004526</name>
</gene>
<dbReference type="InterPro" id="IPR006721">
    <property type="entry name" value="ATP_synth_F1_esu_mt"/>
</dbReference>
<dbReference type="EMBL" id="JWZX01003367">
    <property type="protein sequence ID" value="KOO21376.1"/>
    <property type="molecule type" value="Genomic_DNA"/>
</dbReference>
<evidence type="ECO:0000256" key="6">
    <source>
        <dbReference type="ARBA" id="ARBA00022840"/>
    </source>
</evidence>
<dbReference type="SUPFAM" id="SSF48690">
    <property type="entry name" value="Epsilon subunit of mitochondrial F1F0-ATP synthase"/>
    <property type="match status" value="1"/>
</dbReference>
<keyword evidence="6" id="KW-0067">ATP-binding</keyword>
<dbReference type="GO" id="GO:0004674">
    <property type="term" value="F:protein serine/threonine kinase activity"/>
    <property type="evidence" value="ECO:0007669"/>
    <property type="project" value="UniProtKB-KW"/>
</dbReference>
<evidence type="ECO:0000259" key="7">
    <source>
        <dbReference type="PROSITE" id="PS50011"/>
    </source>
</evidence>
<keyword evidence="2" id="KW-0723">Serine/threonine-protein kinase</keyword>
<name>A0A0M0J447_9EUKA</name>
<feature type="domain" description="Protein kinase" evidence="7">
    <location>
        <begin position="39"/>
        <end position="347"/>
    </location>
</feature>
<dbReference type="Gene3D" id="1.10.1620.20">
    <property type="entry name" value="ATP synthase, F1 complex, epsilon subunit superfamily, mitochondrial"/>
    <property type="match status" value="1"/>
</dbReference>
<reference evidence="9" key="1">
    <citation type="journal article" date="2015" name="PLoS Genet.">
        <title>Genome Sequence and Transcriptome Analyses of Chrysochromulina tobin: Metabolic Tools for Enhanced Algal Fitness in the Prominent Order Prymnesiales (Haptophyceae).</title>
        <authorList>
            <person name="Hovde B.T."/>
            <person name="Deodato C.R."/>
            <person name="Hunsperger H.M."/>
            <person name="Ryken S.A."/>
            <person name="Yost W."/>
            <person name="Jha R.K."/>
            <person name="Patterson J."/>
            <person name="Monnat R.J. Jr."/>
            <person name="Barlow S.B."/>
            <person name="Starkenburg S.R."/>
            <person name="Cattolico R.A."/>
        </authorList>
    </citation>
    <scope>NUCLEOTIDE SEQUENCE</scope>
    <source>
        <strain evidence="9">CCMP291</strain>
    </source>
</reference>
<keyword evidence="3" id="KW-0808">Transferase</keyword>
<comment type="similarity">
    <text evidence="1">Belongs to the eukaryotic ATPase epsilon family.</text>
</comment>
<dbReference type="Gene3D" id="1.10.510.10">
    <property type="entry name" value="Transferase(Phosphotransferase) domain 1"/>
    <property type="match status" value="1"/>
</dbReference>
<keyword evidence="4" id="KW-0547">Nucleotide-binding</keyword>
<keyword evidence="9" id="KW-1185">Reference proteome</keyword>
<keyword evidence="5 8" id="KW-0418">Kinase</keyword>
<dbReference type="Proteomes" id="UP000037460">
    <property type="component" value="Unassembled WGS sequence"/>
</dbReference>
<dbReference type="GO" id="GO:0005524">
    <property type="term" value="F:ATP binding"/>
    <property type="evidence" value="ECO:0007669"/>
    <property type="project" value="UniProtKB-KW"/>
</dbReference>
<evidence type="ECO:0000256" key="4">
    <source>
        <dbReference type="ARBA" id="ARBA00022741"/>
    </source>
</evidence>
<dbReference type="InterPro" id="IPR036742">
    <property type="entry name" value="ATP_synth_F1_esu_sf_mt"/>
</dbReference>
<dbReference type="PANTHER" id="PTHR24349">
    <property type="entry name" value="SERINE/THREONINE-PROTEIN KINASE"/>
    <property type="match status" value="1"/>
</dbReference>
<dbReference type="GO" id="GO:0045259">
    <property type="term" value="C:proton-transporting ATP synthase complex"/>
    <property type="evidence" value="ECO:0007669"/>
    <property type="project" value="InterPro"/>
</dbReference>